<evidence type="ECO:0000313" key="2">
    <source>
        <dbReference type="Proteomes" id="UP001210925"/>
    </source>
</evidence>
<dbReference type="EMBL" id="JADGKB010000199">
    <property type="protein sequence ID" value="KAJ3251133.1"/>
    <property type="molecule type" value="Genomic_DNA"/>
</dbReference>
<dbReference type="Proteomes" id="UP001210925">
    <property type="component" value="Unassembled WGS sequence"/>
</dbReference>
<dbReference type="InterPro" id="IPR017938">
    <property type="entry name" value="Riboflavin_synthase-like_b-brl"/>
</dbReference>
<gene>
    <name evidence="1" type="ORF">HK103_002620</name>
</gene>
<dbReference type="SUPFAM" id="SSF52343">
    <property type="entry name" value="Ferredoxin reductase-like, C-terminal NADP-linked domain"/>
    <property type="match status" value="1"/>
</dbReference>
<evidence type="ECO:0000313" key="1">
    <source>
        <dbReference type="EMBL" id="KAJ3251133.1"/>
    </source>
</evidence>
<dbReference type="Gene3D" id="2.40.30.10">
    <property type="entry name" value="Translation factors"/>
    <property type="match status" value="1"/>
</dbReference>
<dbReference type="InterPro" id="IPR012349">
    <property type="entry name" value="Split_barrel_FMN-bd"/>
</dbReference>
<dbReference type="Gene3D" id="2.30.110.10">
    <property type="entry name" value="Electron Transport, Fmn-binding Protein, Chain A"/>
    <property type="match status" value="1"/>
</dbReference>
<dbReference type="PANTHER" id="PTHR42815:SF2">
    <property type="entry name" value="FAD-BINDING, PUTATIVE (AFU_ORTHOLOGUE AFUA_6G07600)-RELATED"/>
    <property type="match status" value="1"/>
</dbReference>
<comment type="caution">
    <text evidence="1">The sequence shown here is derived from an EMBL/GenBank/DDBJ whole genome shotgun (WGS) entry which is preliminary data.</text>
</comment>
<reference evidence="1" key="1">
    <citation type="submission" date="2020-05" db="EMBL/GenBank/DDBJ databases">
        <title>Phylogenomic resolution of chytrid fungi.</title>
        <authorList>
            <person name="Stajich J.E."/>
            <person name="Amses K."/>
            <person name="Simmons R."/>
            <person name="Seto K."/>
            <person name="Myers J."/>
            <person name="Bonds A."/>
            <person name="Quandt C.A."/>
            <person name="Barry K."/>
            <person name="Liu P."/>
            <person name="Grigoriev I."/>
            <person name="Longcore J.E."/>
            <person name="James T.Y."/>
        </authorList>
    </citation>
    <scope>NUCLEOTIDE SEQUENCE</scope>
    <source>
        <strain evidence="1">PLAUS21</strain>
    </source>
</reference>
<dbReference type="AlphaFoldDB" id="A0AAD5Y4N6"/>
<organism evidence="1 2">
    <name type="scientific">Boothiomyces macroporosus</name>
    <dbReference type="NCBI Taxonomy" id="261099"/>
    <lineage>
        <taxon>Eukaryota</taxon>
        <taxon>Fungi</taxon>
        <taxon>Fungi incertae sedis</taxon>
        <taxon>Chytridiomycota</taxon>
        <taxon>Chytridiomycota incertae sedis</taxon>
        <taxon>Chytridiomycetes</taxon>
        <taxon>Rhizophydiales</taxon>
        <taxon>Terramycetaceae</taxon>
        <taxon>Boothiomyces</taxon>
    </lineage>
</organism>
<dbReference type="PANTHER" id="PTHR42815">
    <property type="entry name" value="FAD-BINDING, PUTATIVE (AFU_ORTHOLOGUE AFUA_6G07600)-RELATED"/>
    <property type="match status" value="1"/>
</dbReference>
<evidence type="ECO:0008006" key="3">
    <source>
        <dbReference type="Google" id="ProtNLM"/>
    </source>
</evidence>
<accession>A0AAD5Y4N6</accession>
<keyword evidence="2" id="KW-1185">Reference proteome</keyword>
<sequence>MKNTNQHSGEVAVQQLRGISVNEANPSWYISDEIPKQHADFFANLLYFPFGAIDKDGTLWASILVNPVVKILSKVNMQIQCSINEKDPFLNAVLGSQYFAAVGVDFTNQRRNKVNGKILSAVFADRILTLILQADENMGNCPKYITVRNLEYCERKAGEPVIMDRLNMEAQSLINKSSTMFMVTKHMVGDSSECDLGIGFNHRGGARGFMRYYKDKDVGKIVLPDYSGNRFFQSLGNIQSDGAAGLVIPDFETGDMLHVTGSARNVFGKEADSIMPRMSLITIIEIQKAILIKGGLNLCLVGNEVLSPYNPPIRLLRNEMKATEIFESGTPISLVKIEKLSSKISTFTFTYPSSLNDQSCVPGSYGIIDFSHIFIHQYQHMNNANPKLVNDDSIRTWTVSHFDKQKKQFSVTVKLAGRISRFLHSLKQPVLDGIYLKGFGGEFSCFPDVPQKMVWFAAGVGITPFMSMYNSLDPNMRSRVTLVFSCRGDEALLLKDFKAVIKTSISKVEGLKKQTCL</sequence>
<proteinExistence type="predicted"/>
<dbReference type="SUPFAM" id="SSF63380">
    <property type="entry name" value="Riboflavin synthase domain-like"/>
    <property type="match status" value="1"/>
</dbReference>
<dbReference type="InterPro" id="IPR039261">
    <property type="entry name" value="FNR_nucleotide-bd"/>
</dbReference>
<protein>
    <recommendedName>
        <fullName evidence="3">FAD-binding FR-type domain-containing protein</fullName>
    </recommendedName>
</protein>
<dbReference type="Gene3D" id="3.40.50.80">
    <property type="entry name" value="Nucleotide-binding domain of ferredoxin-NADP reductase (FNR) module"/>
    <property type="match status" value="1"/>
</dbReference>
<name>A0AAD5Y4N6_9FUNG</name>